<evidence type="ECO:0000313" key="1">
    <source>
        <dbReference type="EMBL" id="KAH6946747.1"/>
    </source>
</evidence>
<evidence type="ECO:0000313" key="2">
    <source>
        <dbReference type="Proteomes" id="UP000821845"/>
    </source>
</evidence>
<gene>
    <name evidence="1" type="ORF">HPB50_014863</name>
</gene>
<proteinExistence type="predicted"/>
<organism evidence="1 2">
    <name type="scientific">Hyalomma asiaticum</name>
    <name type="common">Tick</name>
    <dbReference type="NCBI Taxonomy" id="266040"/>
    <lineage>
        <taxon>Eukaryota</taxon>
        <taxon>Metazoa</taxon>
        <taxon>Ecdysozoa</taxon>
        <taxon>Arthropoda</taxon>
        <taxon>Chelicerata</taxon>
        <taxon>Arachnida</taxon>
        <taxon>Acari</taxon>
        <taxon>Parasitiformes</taxon>
        <taxon>Ixodida</taxon>
        <taxon>Ixodoidea</taxon>
        <taxon>Ixodidae</taxon>
        <taxon>Hyalomminae</taxon>
        <taxon>Hyalomma</taxon>
    </lineage>
</organism>
<protein>
    <submittedName>
        <fullName evidence="1">Uncharacterized protein</fullName>
    </submittedName>
</protein>
<sequence>MKHIAFAVMTGVTEDDGERESAGKGQCQGEHKLQLSVRRYFGGGGTISFMAAASTRVQGATDNSGVDAAVSMRWPVLRRSRASGEQAAAFLSASGM</sequence>
<keyword evidence="2" id="KW-1185">Reference proteome</keyword>
<reference evidence="1" key="1">
    <citation type="submission" date="2020-05" db="EMBL/GenBank/DDBJ databases">
        <title>Large-scale comparative analyses of tick genomes elucidate their genetic diversity and vector capacities.</title>
        <authorList>
            <person name="Jia N."/>
            <person name="Wang J."/>
            <person name="Shi W."/>
            <person name="Du L."/>
            <person name="Sun Y."/>
            <person name="Zhan W."/>
            <person name="Jiang J."/>
            <person name="Wang Q."/>
            <person name="Zhang B."/>
            <person name="Ji P."/>
            <person name="Sakyi L.B."/>
            <person name="Cui X."/>
            <person name="Yuan T."/>
            <person name="Jiang B."/>
            <person name="Yang W."/>
            <person name="Lam T.T.-Y."/>
            <person name="Chang Q."/>
            <person name="Ding S."/>
            <person name="Wang X."/>
            <person name="Zhu J."/>
            <person name="Ruan X."/>
            <person name="Zhao L."/>
            <person name="Wei J."/>
            <person name="Que T."/>
            <person name="Du C."/>
            <person name="Cheng J."/>
            <person name="Dai P."/>
            <person name="Han X."/>
            <person name="Huang E."/>
            <person name="Gao Y."/>
            <person name="Liu J."/>
            <person name="Shao H."/>
            <person name="Ye R."/>
            <person name="Li L."/>
            <person name="Wei W."/>
            <person name="Wang X."/>
            <person name="Wang C."/>
            <person name="Yang T."/>
            <person name="Huo Q."/>
            <person name="Li W."/>
            <person name="Guo W."/>
            <person name="Chen H."/>
            <person name="Zhou L."/>
            <person name="Ni X."/>
            <person name="Tian J."/>
            <person name="Zhou Y."/>
            <person name="Sheng Y."/>
            <person name="Liu T."/>
            <person name="Pan Y."/>
            <person name="Xia L."/>
            <person name="Li J."/>
            <person name="Zhao F."/>
            <person name="Cao W."/>
        </authorList>
    </citation>
    <scope>NUCLEOTIDE SEQUENCE</scope>
    <source>
        <strain evidence="1">Hyas-2018</strain>
    </source>
</reference>
<name>A0ACB7TN12_HYAAI</name>
<comment type="caution">
    <text evidence="1">The sequence shown here is derived from an EMBL/GenBank/DDBJ whole genome shotgun (WGS) entry which is preliminary data.</text>
</comment>
<accession>A0ACB7TN12</accession>
<dbReference type="Proteomes" id="UP000821845">
    <property type="component" value="Chromosome 1"/>
</dbReference>
<dbReference type="EMBL" id="CM023481">
    <property type="protein sequence ID" value="KAH6946747.1"/>
    <property type="molecule type" value="Genomic_DNA"/>
</dbReference>